<evidence type="ECO:0000259" key="2">
    <source>
        <dbReference type="Pfam" id="PF16036"/>
    </source>
</evidence>
<gene>
    <name evidence="3" type="ORF">DCP75_15800</name>
</gene>
<evidence type="ECO:0000256" key="1">
    <source>
        <dbReference type="SAM" id="SignalP"/>
    </source>
</evidence>
<dbReference type="STRING" id="1121937.GCA_000423125_02566"/>
<sequence length="177" mass="19969">MQRLSTSLLLSLACTLAVSTAASNTPVATATPPAENLQLVGEARLNVMFWSVYDSRLYTENGRYENAQRPLRLEIQYLRDFAAQALVEQTGEEWDHLQLSHERRDQWLEQLTTLWPDVGKNDVIALEIDTANRSTFYFNGEKLGVIDDADFGEHFVAIWLSPDTSRPALREALLGSL</sequence>
<dbReference type="EMBL" id="DMND01000211">
    <property type="protein sequence ID" value="HAN29148.1"/>
    <property type="molecule type" value="Genomic_DNA"/>
</dbReference>
<proteinExistence type="predicted"/>
<dbReference type="Proteomes" id="UP000259273">
    <property type="component" value="Unassembled WGS sequence"/>
</dbReference>
<dbReference type="Pfam" id="PF16036">
    <property type="entry name" value="Chalcone_3"/>
    <property type="match status" value="1"/>
</dbReference>
<reference evidence="3 4" key="1">
    <citation type="journal article" date="2018" name="Nat. Biotechnol.">
        <title>A standardized bacterial taxonomy based on genome phylogeny substantially revises the tree of life.</title>
        <authorList>
            <person name="Parks D.H."/>
            <person name="Chuvochina M."/>
            <person name="Waite D.W."/>
            <person name="Rinke C."/>
            <person name="Skarshewski A."/>
            <person name="Chaumeil P.A."/>
            <person name="Hugenholtz P."/>
        </authorList>
    </citation>
    <scope>NUCLEOTIDE SEQUENCE [LARGE SCALE GENOMIC DNA]</scope>
    <source>
        <strain evidence="3">UBA9158</strain>
    </source>
</reference>
<dbReference type="InterPro" id="IPR016087">
    <property type="entry name" value="Chalcone_isomerase"/>
</dbReference>
<accession>A0A3C1KRL1</accession>
<dbReference type="AlphaFoldDB" id="A0A3C1KRL1"/>
<evidence type="ECO:0000313" key="3">
    <source>
        <dbReference type="EMBL" id="HAN29148.1"/>
    </source>
</evidence>
<name>A0A3C1KRL1_9GAMM</name>
<organism evidence="3 4">
    <name type="scientific">Haliea salexigens</name>
    <dbReference type="NCBI Taxonomy" id="287487"/>
    <lineage>
        <taxon>Bacteria</taxon>
        <taxon>Pseudomonadati</taxon>
        <taxon>Pseudomonadota</taxon>
        <taxon>Gammaproteobacteria</taxon>
        <taxon>Cellvibrionales</taxon>
        <taxon>Halieaceae</taxon>
        <taxon>Haliea</taxon>
    </lineage>
</organism>
<feature type="domain" description="Chalcone isomerase" evidence="2">
    <location>
        <begin position="30"/>
        <end position="175"/>
    </location>
</feature>
<feature type="signal peptide" evidence="1">
    <location>
        <begin position="1"/>
        <end position="30"/>
    </location>
</feature>
<keyword evidence="1" id="KW-0732">Signal</keyword>
<comment type="caution">
    <text evidence="3">The sequence shown here is derived from an EMBL/GenBank/DDBJ whole genome shotgun (WGS) entry which is preliminary data.</text>
</comment>
<protein>
    <recommendedName>
        <fullName evidence="2">Chalcone isomerase domain-containing protein</fullName>
    </recommendedName>
</protein>
<evidence type="ECO:0000313" key="4">
    <source>
        <dbReference type="Proteomes" id="UP000259273"/>
    </source>
</evidence>
<feature type="chain" id="PRO_5017727545" description="Chalcone isomerase domain-containing protein" evidence="1">
    <location>
        <begin position="31"/>
        <end position="177"/>
    </location>
</feature>